<evidence type="ECO:0000256" key="2">
    <source>
        <dbReference type="ARBA" id="ARBA00004141"/>
    </source>
</evidence>
<dbReference type="PANTHER" id="PTHR42837:SF2">
    <property type="entry name" value="MEMBRANE METALLOPROTEASE ARASP2, CHLOROPLASTIC-RELATED"/>
    <property type="match status" value="1"/>
</dbReference>
<keyword evidence="8" id="KW-0482">Metalloprotease</keyword>
<evidence type="ECO:0000313" key="15">
    <source>
        <dbReference type="EMBL" id="CAB5030871.1"/>
    </source>
</evidence>
<evidence type="ECO:0000313" key="12">
    <source>
        <dbReference type="EMBL" id="CAB4723266.1"/>
    </source>
</evidence>
<evidence type="ECO:0000256" key="7">
    <source>
        <dbReference type="ARBA" id="ARBA00022989"/>
    </source>
</evidence>
<dbReference type="InterPro" id="IPR041489">
    <property type="entry name" value="PDZ_6"/>
</dbReference>
<evidence type="ECO:0000256" key="6">
    <source>
        <dbReference type="ARBA" id="ARBA00022833"/>
    </source>
</evidence>
<reference evidence="14" key="1">
    <citation type="submission" date="2020-05" db="EMBL/GenBank/DDBJ databases">
        <authorList>
            <person name="Chiriac C."/>
            <person name="Salcher M."/>
            <person name="Ghai R."/>
            <person name="Kavagutti S V."/>
        </authorList>
    </citation>
    <scope>NUCLEOTIDE SEQUENCE</scope>
</reference>
<feature type="transmembrane region" description="Helical" evidence="10">
    <location>
        <begin position="41"/>
        <end position="62"/>
    </location>
</feature>
<organism evidence="14">
    <name type="scientific">freshwater metagenome</name>
    <dbReference type="NCBI Taxonomy" id="449393"/>
    <lineage>
        <taxon>unclassified sequences</taxon>
        <taxon>metagenomes</taxon>
        <taxon>ecological metagenomes</taxon>
    </lineage>
</organism>
<feature type="transmembrane region" description="Helical" evidence="10">
    <location>
        <begin position="324"/>
        <end position="341"/>
    </location>
</feature>
<dbReference type="SMART" id="SM00228">
    <property type="entry name" value="PDZ"/>
    <property type="match status" value="1"/>
</dbReference>
<keyword evidence="6" id="KW-0862">Zinc</keyword>
<evidence type="ECO:0000256" key="1">
    <source>
        <dbReference type="ARBA" id="ARBA00001947"/>
    </source>
</evidence>
<dbReference type="EMBL" id="CAFBPQ010000055">
    <property type="protein sequence ID" value="CAB5030871.1"/>
    <property type="molecule type" value="Genomic_DNA"/>
</dbReference>
<evidence type="ECO:0000256" key="3">
    <source>
        <dbReference type="ARBA" id="ARBA00022670"/>
    </source>
</evidence>
<evidence type="ECO:0000256" key="9">
    <source>
        <dbReference type="ARBA" id="ARBA00023136"/>
    </source>
</evidence>
<evidence type="ECO:0000256" key="5">
    <source>
        <dbReference type="ARBA" id="ARBA00022801"/>
    </source>
</evidence>
<dbReference type="EMBL" id="CAFBOF010000003">
    <property type="protein sequence ID" value="CAB4969418.1"/>
    <property type="molecule type" value="Genomic_DNA"/>
</dbReference>
<dbReference type="InterPro" id="IPR036034">
    <property type="entry name" value="PDZ_sf"/>
</dbReference>
<feature type="domain" description="PDZ" evidence="11">
    <location>
        <begin position="150"/>
        <end position="193"/>
    </location>
</feature>
<evidence type="ECO:0000256" key="8">
    <source>
        <dbReference type="ARBA" id="ARBA00023049"/>
    </source>
</evidence>
<dbReference type="Pfam" id="PF02163">
    <property type="entry name" value="Peptidase_M50"/>
    <property type="match status" value="1"/>
</dbReference>
<dbReference type="GO" id="GO:0006508">
    <property type="term" value="P:proteolysis"/>
    <property type="evidence" value="ECO:0007669"/>
    <property type="project" value="UniProtKB-KW"/>
</dbReference>
<sequence length="407" mass="43504">MKDPLEDASVDVDRRGASLILVAVIVGVVLLALLRPGSQDAIAIVVGIILMVMLHEAGHFIAARRSGMKASEFFVGFGPRLWSFSRGETEYGVKAIPAGGYVRIIGMSNLEEVDPVDEPRSFRQGSYRNRFIVVMAGVTVNLLIAFLLFFIVIAGQGRVNDGVSTTVSQVVAGSSASAAGLRPGDKIVAVDGRATPEWVQLKSAIESRGGQDVEFTVDRSGKKSIVAATLDERDNRGFLGIGPATQFRNVGVFEAIPESFRVIGGITTGTVEGLARLFSPSGVERYSKNFTSSAPEAGTPSSDERPRSLIGIVDEGSTIVNGNIWALLWLLGGISLILALFNTIPLLPFDGGHAVVVLYEWAASKIMRRKVTVDFRKLMPVTAAVLVIFLVLGLSAMFLDIRQALGS</sequence>
<keyword evidence="9 10" id="KW-0472">Membrane</keyword>
<feature type="transmembrane region" description="Helical" evidence="10">
    <location>
        <begin position="378"/>
        <end position="399"/>
    </location>
</feature>
<dbReference type="InterPro" id="IPR001478">
    <property type="entry name" value="PDZ"/>
</dbReference>
<dbReference type="InterPro" id="IPR008915">
    <property type="entry name" value="Peptidase_M50"/>
</dbReference>
<keyword evidence="3" id="KW-0645">Protease</keyword>
<comment type="cofactor">
    <cofactor evidence="1">
        <name>Zn(2+)</name>
        <dbReference type="ChEBI" id="CHEBI:29105"/>
    </cofactor>
</comment>
<gene>
    <name evidence="12" type="ORF">UFOPK2683_00793</name>
    <name evidence="13" type="ORF">UFOPK3605_01336</name>
    <name evidence="14" type="ORF">UFOPK3897_00259</name>
    <name evidence="15" type="ORF">UFOPK4121_01354</name>
</gene>
<protein>
    <submittedName>
        <fullName evidence="14">Unannotated protein</fullName>
    </submittedName>
</protein>
<feature type="transmembrane region" description="Helical" evidence="10">
    <location>
        <begin position="131"/>
        <end position="154"/>
    </location>
</feature>
<keyword evidence="5" id="KW-0378">Hydrolase</keyword>
<evidence type="ECO:0000256" key="10">
    <source>
        <dbReference type="SAM" id="Phobius"/>
    </source>
</evidence>
<proteinExistence type="predicted"/>
<feature type="transmembrane region" description="Helical" evidence="10">
    <location>
        <begin position="16"/>
        <end position="35"/>
    </location>
</feature>
<dbReference type="GO" id="GO:0016020">
    <property type="term" value="C:membrane"/>
    <property type="evidence" value="ECO:0007669"/>
    <property type="project" value="UniProtKB-SubCell"/>
</dbReference>
<dbReference type="SUPFAM" id="SSF50156">
    <property type="entry name" value="PDZ domain-like"/>
    <property type="match status" value="1"/>
</dbReference>
<evidence type="ECO:0000256" key="4">
    <source>
        <dbReference type="ARBA" id="ARBA00022692"/>
    </source>
</evidence>
<evidence type="ECO:0000313" key="13">
    <source>
        <dbReference type="EMBL" id="CAB4914592.1"/>
    </source>
</evidence>
<dbReference type="PROSITE" id="PS50106">
    <property type="entry name" value="PDZ"/>
    <property type="match status" value="1"/>
</dbReference>
<dbReference type="CDD" id="cd23081">
    <property type="entry name" value="cpPDZ_EcRseP-like"/>
    <property type="match status" value="1"/>
</dbReference>
<keyword evidence="7 10" id="KW-1133">Transmembrane helix</keyword>
<dbReference type="Pfam" id="PF17820">
    <property type="entry name" value="PDZ_6"/>
    <property type="match status" value="1"/>
</dbReference>
<dbReference type="Gene3D" id="2.30.42.10">
    <property type="match status" value="1"/>
</dbReference>
<dbReference type="EMBL" id="CAFBMM010000086">
    <property type="protein sequence ID" value="CAB4914592.1"/>
    <property type="molecule type" value="Genomic_DNA"/>
</dbReference>
<dbReference type="AlphaFoldDB" id="A0A6J7LMG2"/>
<keyword evidence="4 10" id="KW-0812">Transmembrane</keyword>
<dbReference type="InterPro" id="IPR004387">
    <property type="entry name" value="Pept_M50_Zn"/>
</dbReference>
<dbReference type="CDD" id="cd06163">
    <property type="entry name" value="S2P-M50_PDZ_RseP-like"/>
    <property type="match status" value="1"/>
</dbReference>
<dbReference type="PANTHER" id="PTHR42837">
    <property type="entry name" value="REGULATOR OF SIGMA-E PROTEASE RSEP"/>
    <property type="match status" value="1"/>
</dbReference>
<accession>A0A6J7LMG2</accession>
<dbReference type="EMBL" id="CAEZYK010000037">
    <property type="protein sequence ID" value="CAB4723266.1"/>
    <property type="molecule type" value="Genomic_DNA"/>
</dbReference>
<comment type="subcellular location">
    <subcellularLocation>
        <location evidence="2">Membrane</location>
        <topology evidence="2">Multi-pass membrane protein</topology>
    </subcellularLocation>
</comment>
<evidence type="ECO:0000313" key="14">
    <source>
        <dbReference type="EMBL" id="CAB4969418.1"/>
    </source>
</evidence>
<evidence type="ECO:0000259" key="11">
    <source>
        <dbReference type="PROSITE" id="PS50106"/>
    </source>
</evidence>
<name>A0A6J7LMG2_9ZZZZ</name>
<dbReference type="GO" id="GO:0004222">
    <property type="term" value="F:metalloendopeptidase activity"/>
    <property type="evidence" value="ECO:0007669"/>
    <property type="project" value="InterPro"/>
</dbReference>